<feature type="region of interest" description="Disordered" evidence="1">
    <location>
        <begin position="315"/>
        <end position="358"/>
    </location>
</feature>
<name>E9ED46_METAQ</name>
<accession>E9ED46</accession>
<dbReference type="OMA" id="MFQYSAW"/>
<evidence type="ECO:0000313" key="4">
    <source>
        <dbReference type="Proteomes" id="UP000002499"/>
    </source>
</evidence>
<evidence type="ECO:0000313" key="3">
    <source>
        <dbReference type="EMBL" id="EFY86129.1"/>
    </source>
</evidence>
<dbReference type="EMBL" id="GL698555">
    <property type="protein sequence ID" value="EFY86129.1"/>
    <property type="molecule type" value="Genomic_DNA"/>
</dbReference>
<evidence type="ECO:0000256" key="1">
    <source>
        <dbReference type="SAM" id="MobiDB-lite"/>
    </source>
</evidence>
<dbReference type="InParanoid" id="E9ED46"/>
<keyword evidence="4" id="KW-1185">Reference proteome</keyword>
<organism evidence="4">
    <name type="scientific">Metarhizium acridum (strain CQMa 102)</name>
    <dbReference type="NCBI Taxonomy" id="655827"/>
    <lineage>
        <taxon>Eukaryota</taxon>
        <taxon>Fungi</taxon>
        <taxon>Dikarya</taxon>
        <taxon>Ascomycota</taxon>
        <taxon>Pezizomycotina</taxon>
        <taxon>Sordariomycetes</taxon>
        <taxon>Hypocreomycetidae</taxon>
        <taxon>Hypocreales</taxon>
        <taxon>Clavicipitaceae</taxon>
        <taxon>Metarhizium</taxon>
    </lineage>
</organism>
<dbReference type="eggNOG" id="ENOG502S5NF">
    <property type="taxonomic scope" value="Eukaryota"/>
</dbReference>
<dbReference type="Pfam" id="PF13391">
    <property type="entry name" value="HNH_2"/>
    <property type="match status" value="1"/>
</dbReference>
<evidence type="ECO:0000259" key="2">
    <source>
        <dbReference type="Pfam" id="PF13391"/>
    </source>
</evidence>
<dbReference type="GeneID" id="19252105"/>
<gene>
    <name evidence="3" type="ORF">MAC_07794</name>
</gene>
<dbReference type="OrthoDB" id="2142759at2759"/>
<feature type="domain" description="HNH nuclease" evidence="2">
    <location>
        <begin position="162"/>
        <end position="227"/>
    </location>
</feature>
<proteinExistence type="predicted"/>
<feature type="region of interest" description="Disordered" evidence="1">
    <location>
        <begin position="1"/>
        <end position="29"/>
    </location>
</feature>
<feature type="compositionally biased region" description="Polar residues" evidence="1">
    <location>
        <begin position="1"/>
        <end position="10"/>
    </location>
</feature>
<dbReference type="Proteomes" id="UP000002499">
    <property type="component" value="Unassembled WGS sequence"/>
</dbReference>
<protein>
    <recommendedName>
        <fullName evidence="2">HNH nuclease domain-containing protein</fullName>
    </recommendedName>
</protein>
<dbReference type="AlphaFoldDB" id="E9ED46"/>
<sequence>MAQPKSQVTVRSRYAEPAHPESLPGSQTDDIPKIRFRHPAYADSENILISLAALDGGGVHYATAHLACAVLADFRYEGFFSLSSTGTAIEFGPDEILTEQNYYFHVPQVQKYDVVADFASCIFPHGRMPPTWSSEGLKIPKAIGLPRETTCNSIVLTRDVSCRVTNSTLGTEGAHLLPKSEELWYTKNSMFQYSAWEERGTTDDPRNAILLRLDAHTIFDAKRFMIVPKKGRWVTHVLYGAAQDELARSFHNVHMQPLTDIAVEYIFARFAYTIHALSTFTLSGGKRALLILKAGETSRHRVEVTGLQYKTQLALRSRVASRTPSPSKRRRDDTPAADADTSNFDGMDDGDHEFRGRPRRRLSYETTCSPSLCHEFCTSMSSSIPTLTRGPSDSGSELAETVKKPLPSDSALPLSKASHDECVGVAEAMHSMCKSEAYD</sequence>
<reference evidence="3 4" key="1">
    <citation type="journal article" date="2011" name="PLoS Genet.">
        <title>Genome sequencing and comparative transcriptomics of the model entomopathogenic fungi Metarhizium anisopliae and M. acridum.</title>
        <authorList>
            <person name="Gao Q."/>
            <person name="Jin K."/>
            <person name="Ying S.H."/>
            <person name="Zhang Y."/>
            <person name="Xiao G."/>
            <person name="Shang Y."/>
            <person name="Duan Z."/>
            <person name="Hu X."/>
            <person name="Xie X.Q."/>
            <person name="Zhou G."/>
            <person name="Peng G."/>
            <person name="Luo Z."/>
            <person name="Huang W."/>
            <person name="Wang B."/>
            <person name="Fang W."/>
            <person name="Wang S."/>
            <person name="Zhong Y."/>
            <person name="Ma L.J."/>
            <person name="St Leger R.J."/>
            <person name="Zhao G.P."/>
            <person name="Pei Y."/>
            <person name="Feng M.G."/>
            <person name="Xia Y."/>
            <person name="Wang C."/>
        </authorList>
    </citation>
    <scope>NUCLEOTIDE SEQUENCE [LARGE SCALE GENOMIC DNA]</scope>
    <source>
        <strain evidence="3 4">CQMa 102</strain>
    </source>
</reference>
<dbReference type="InterPro" id="IPR003615">
    <property type="entry name" value="HNH_nuc"/>
</dbReference>
<dbReference type="HOGENOM" id="CLU_030288_4_1_1"/>
<feature type="region of interest" description="Disordered" evidence="1">
    <location>
        <begin position="384"/>
        <end position="416"/>
    </location>
</feature>
<dbReference type="KEGG" id="maw:19252105"/>
<feature type="compositionally biased region" description="Polar residues" evidence="1">
    <location>
        <begin position="384"/>
        <end position="395"/>
    </location>
</feature>